<dbReference type="InterPro" id="IPR003599">
    <property type="entry name" value="Ig_sub"/>
</dbReference>
<dbReference type="InterPro" id="IPR003607">
    <property type="entry name" value="HD/PDEase_dom"/>
</dbReference>
<evidence type="ECO:0000256" key="11">
    <source>
        <dbReference type="RuleBase" id="RU363067"/>
    </source>
</evidence>
<dbReference type="InterPro" id="IPR007110">
    <property type="entry name" value="Ig-like_dom"/>
</dbReference>
<feature type="domain" description="Ig-like" evidence="14">
    <location>
        <begin position="154"/>
        <end position="240"/>
    </location>
</feature>
<feature type="chain" id="PRO_5043852826" description="Phosphodiesterase" evidence="13">
    <location>
        <begin position="38"/>
        <end position="978"/>
    </location>
</feature>
<feature type="transmembrane region" description="Helical" evidence="12">
    <location>
        <begin position="247"/>
        <end position="269"/>
    </location>
</feature>
<keyword evidence="12" id="KW-0472">Membrane</keyword>
<dbReference type="GO" id="GO:0007165">
    <property type="term" value="P:signal transduction"/>
    <property type="evidence" value="ECO:0007669"/>
    <property type="project" value="InterPro"/>
</dbReference>
<keyword evidence="17" id="KW-1185">Reference proteome</keyword>
<feature type="binding site" evidence="10">
    <location>
        <position position="814"/>
    </location>
    <ligand>
        <name>Zn(2+)</name>
        <dbReference type="ChEBI" id="CHEBI:29105"/>
        <label>1</label>
    </ligand>
</feature>
<comment type="function">
    <text evidence="6">Specifically hydrolyzes the second messenger cGMP, which is a key regulator of many important physiological processes. Highly specific: compared to other members of the cyclic nucleotide phosphodiesterase family, has the highest affinity and selectivity for cGMP. Specifically regulates natriuretic-peptide-dependent cGMP signaling in heart, acting as a regulator of cardiac hypertrophy in myocytes and muscle. Does not regulate nitric oxide-dependent cGMP in heart. Additional experiments are required to confirm whether its ability to hydrolyze natriuretic-peptide-dependent cGMP is specific to heart or is a general feature of the protein. In brain, involved in cognitive function, such as learning and long-term memory.</text>
</comment>
<dbReference type="Proteomes" id="UP001314229">
    <property type="component" value="Unassembled WGS sequence"/>
</dbReference>
<keyword evidence="12" id="KW-0812">Transmembrane</keyword>
<dbReference type="SUPFAM" id="SSF48726">
    <property type="entry name" value="Immunoglobulin"/>
    <property type="match status" value="2"/>
</dbReference>
<dbReference type="InterPro" id="IPR013783">
    <property type="entry name" value="Ig-like_fold"/>
</dbReference>
<dbReference type="PROSITE" id="PS51845">
    <property type="entry name" value="PDEASE_I_2"/>
    <property type="match status" value="1"/>
</dbReference>
<evidence type="ECO:0000256" key="13">
    <source>
        <dbReference type="SAM" id="SignalP"/>
    </source>
</evidence>
<dbReference type="Pfam" id="PF07686">
    <property type="entry name" value="V-set"/>
    <property type="match status" value="1"/>
</dbReference>
<dbReference type="GO" id="GO:0046872">
    <property type="term" value="F:metal ion binding"/>
    <property type="evidence" value="ECO:0007669"/>
    <property type="project" value="UniProtKB-KW"/>
</dbReference>
<feature type="binding site" evidence="10">
    <location>
        <position position="705"/>
    </location>
    <ligand>
        <name>Zn(2+)</name>
        <dbReference type="ChEBI" id="CHEBI:29105"/>
        <label>2</label>
    </ligand>
</feature>
<dbReference type="InterPro" id="IPR023174">
    <property type="entry name" value="PDEase_CS"/>
</dbReference>
<comment type="similarity">
    <text evidence="7">Belongs to the cyclic nucleotide phosphodiesterase family. PDE9 subfamily.</text>
</comment>
<feature type="domain" description="PDEase" evidence="15">
    <location>
        <begin position="588"/>
        <end position="909"/>
    </location>
</feature>
<dbReference type="SUPFAM" id="SSF109604">
    <property type="entry name" value="HD-domain/PDEase-like"/>
    <property type="match status" value="1"/>
</dbReference>
<keyword evidence="3 10" id="KW-0479">Metal-binding</keyword>
<feature type="binding site" evidence="9">
    <location>
        <position position="705"/>
    </location>
    <ligand>
        <name>AMP</name>
        <dbReference type="ChEBI" id="CHEBI:456215"/>
    </ligand>
</feature>
<evidence type="ECO:0000256" key="10">
    <source>
        <dbReference type="PIRSR" id="PIRSR623088-3"/>
    </source>
</evidence>
<comment type="cofactor">
    <cofactor evidence="11">
        <name>a divalent metal cation</name>
        <dbReference type="ChEBI" id="CHEBI:60240"/>
    </cofactor>
    <text evidence="11">Binds 2 divalent metal cations per subunit. Site 1 may preferentially bind zinc ions, while site 2 has a preference for magnesium and/or manganese ions.</text>
</comment>
<comment type="catalytic activity">
    <reaction evidence="1">
        <text>3',5'-cyclic GMP + H2O = GMP + H(+)</text>
        <dbReference type="Rhea" id="RHEA:16957"/>
        <dbReference type="ChEBI" id="CHEBI:15377"/>
        <dbReference type="ChEBI" id="CHEBI:15378"/>
        <dbReference type="ChEBI" id="CHEBI:57746"/>
        <dbReference type="ChEBI" id="CHEBI:58115"/>
        <dbReference type="EC" id="3.1.4.35"/>
    </reaction>
</comment>
<dbReference type="Pfam" id="PF00233">
    <property type="entry name" value="PDEase_I"/>
    <property type="match status" value="1"/>
</dbReference>
<evidence type="ECO:0000256" key="2">
    <source>
        <dbReference type="ARBA" id="ARBA00022535"/>
    </source>
</evidence>
<evidence type="ECO:0000259" key="14">
    <source>
        <dbReference type="PROSITE" id="PS50835"/>
    </source>
</evidence>
<evidence type="ECO:0000256" key="3">
    <source>
        <dbReference type="ARBA" id="ARBA00022723"/>
    </source>
</evidence>
<reference evidence="16 17" key="1">
    <citation type="submission" date="2024-01" db="EMBL/GenBank/DDBJ databases">
        <authorList>
            <person name="Alioto T."/>
            <person name="Alioto T."/>
            <person name="Gomez Garrido J."/>
        </authorList>
    </citation>
    <scope>NUCLEOTIDE SEQUENCE [LARGE SCALE GENOMIC DNA]</scope>
</reference>
<evidence type="ECO:0000256" key="7">
    <source>
        <dbReference type="ARBA" id="ARBA00061167"/>
    </source>
</evidence>
<evidence type="ECO:0000313" key="17">
    <source>
        <dbReference type="Proteomes" id="UP001314229"/>
    </source>
</evidence>
<dbReference type="InterPro" id="IPR023088">
    <property type="entry name" value="PDEase"/>
</dbReference>
<dbReference type="PROSITE" id="PS00126">
    <property type="entry name" value="PDEASE_I_1"/>
    <property type="match status" value="1"/>
</dbReference>
<evidence type="ECO:0000256" key="8">
    <source>
        <dbReference type="PIRSR" id="PIRSR623088-1"/>
    </source>
</evidence>
<dbReference type="AlphaFoldDB" id="A0AAV1P8J7"/>
<evidence type="ECO:0000256" key="12">
    <source>
        <dbReference type="SAM" id="Phobius"/>
    </source>
</evidence>
<keyword evidence="13" id="KW-0732">Signal</keyword>
<dbReference type="Pfam" id="PF13927">
    <property type="entry name" value="Ig_3"/>
    <property type="match status" value="1"/>
</dbReference>
<name>A0AAV1P8J7_SCOSC</name>
<evidence type="ECO:0000259" key="15">
    <source>
        <dbReference type="PROSITE" id="PS51845"/>
    </source>
</evidence>
<keyword evidence="4 11" id="KW-0378">Hydrolase</keyword>
<dbReference type="InterPro" id="IPR013106">
    <property type="entry name" value="Ig_V-set"/>
</dbReference>
<dbReference type="SMART" id="SM00409">
    <property type="entry name" value="IG"/>
    <property type="match status" value="2"/>
</dbReference>
<dbReference type="InterPro" id="IPR036179">
    <property type="entry name" value="Ig-like_dom_sf"/>
</dbReference>
<dbReference type="Gene3D" id="2.60.40.10">
    <property type="entry name" value="Immunoglobulins"/>
    <property type="match status" value="2"/>
</dbReference>
<feature type="binding site" evidence="10">
    <location>
        <position position="704"/>
    </location>
    <ligand>
        <name>Zn(2+)</name>
        <dbReference type="ChEBI" id="CHEBI:29105"/>
        <label>1</label>
    </ligand>
</feature>
<dbReference type="PRINTS" id="PR00387">
    <property type="entry name" value="PDIESTERASE1"/>
</dbReference>
<feature type="active site" description="Proton donor" evidence="8">
    <location>
        <position position="664"/>
    </location>
</feature>
<organism evidence="16 17">
    <name type="scientific">Scomber scombrus</name>
    <name type="common">Atlantic mackerel</name>
    <name type="synonym">Scomber vernalis</name>
    <dbReference type="NCBI Taxonomy" id="13677"/>
    <lineage>
        <taxon>Eukaryota</taxon>
        <taxon>Metazoa</taxon>
        <taxon>Chordata</taxon>
        <taxon>Craniata</taxon>
        <taxon>Vertebrata</taxon>
        <taxon>Euteleostomi</taxon>
        <taxon>Actinopterygii</taxon>
        <taxon>Neopterygii</taxon>
        <taxon>Teleostei</taxon>
        <taxon>Neoteleostei</taxon>
        <taxon>Acanthomorphata</taxon>
        <taxon>Pelagiaria</taxon>
        <taxon>Scombriformes</taxon>
        <taxon>Scombridae</taxon>
        <taxon>Scomber</taxon>
    </lineage>
</organism>
<gene>
    <name evidence="16" type="ORF">FSCOSCO3_A003164</name>
</gene>
<dbReference type="Gene3D" id="1.10.1300.10">
    <property type="entry name" value="3'5'-cyclic nucleotide phosphodiesterase, catalytic domain"/>
    <property type="match status" value="1"/>
</dbReference>
<evidence type="ECO:0000256" key="9">
    <source>
        <dbReference type="PIRSR" id="PIRSR623088-2"/>
    </source>
</evidence>
<keyword evidence="12" id="KW-1133">Transmembrane helix</keyword>
<dbReference type="PANTHER" id="PTHR11347">
    <property type="entry name" value="CYCLIC NUCLEOTIDE PHOSPHODIESTERASE"/>
    <property type="match status" value="1"/>
</dbReference>
<sequence length="978" mass="111050">MKVERKTSSTGDSFTDIPPLLTLFGLLLLLFTGEVSGVNVTSQTQLVRGTVGKEALLSVSYSSSSPDKPVIKWQLKRDKEKPITVVQSIGTDIIGNLRPEYRNRILVFENGSLLLHNLQLSDEGAYEVEISITDDTFTGEHYIELTVDVPVSKPYIQMMASSVLEYSEHFNLHCSHDNGTKPIYNWLKGGTVLTNDSRLQLSHDQKVLTITRVLMSDDDIYACTVDNPISSMRSMAVRLTVYRRSSLYIILSTGGIFLLITLVTVCACWKPSKKKHRPVPQRAPIYLEQSENGHDVDVVPKPSTLGRRSPMPLYVLNEDETLERLEECSGNTFSQSEMSIPATYAPVLPPSSNRTERPIWTAPRRYSESDYVYKWFVTAEKHPGCRLFKFFFIRDPNQNHYGRGSEEREVNMGSSSSSYAPKTIYLDVDGKVQKVVFSRHCSPCDIKELLCSSSNIPRNTAIMMVDPEGALVSIDPTMPTNSPNSLYKVVPLSTGQLGEKEDMFQNVLSQVAEQFSRAFRINELKTEVTNRLAMLEKRVELEGLKVVEIEKCKNDLKKLRDEMTSRGGGRVNCPCKYNFSDDGKKVTPRRDVPNYPKYTLSQETIEALKKPTFDVWHWEHNEMLSCLEYMYHDLGLVKEFNMNPITLKRWLLAIQENYRNNPFHNFRHCFCVSQMMYGMIHLCNLQEKLTLTDMGILMTAAVCHDLDHPGYNNTYQINARTELAVRYNDISPLENHHCAVAFQILSLPECNIFANVDPEAFKQIRQAIITLILATDMARHGEILDSFKQKVDNFDFTNEEHVTCLKMVLIKCCDISNEVRPTEVAEPWVDCLLEEYFMQSDREKSEGLPVAPFMDRDKVTKPTAQIGFIKFVLIPMFETVMKLFPQIEEIMVQPLRDSRDHYEELKQIDDAMTENISGRAVTAGPHGNYTGPLSPLCLLFPFTGATISWSQQHSSAATFGVTSLGPGPPRMLCVNHKR</sequence>
<feature type="binding site" evidence="9">
    <location>
        <position position="814"/>
    </location>
    <ligand>
        <name>AMP</name>
        <dbReference type="ChEBI" id="CHEBI:456215"/>
    </ligand>
</feature>
<dbReference type="EC" id="3.1.4.-" evidence="11"/>
<accession>A0AAV1P8J7</accession>
<evidence type="ECO:0000256" key="5">
    <source>
        <dbReference type="ARBA" id="ARBA00037913"/>
    </source>
</evidence>
<dbReference type="PROSITE" id="PS50835">
    <property type="entry name" value="IG_LIKE"/>
    <property type="match status" value="1"/>
</dbReference>
<protein>
    <recommendedName>
        <fullName evidence="11">Phosphodiesterase</fullName>
        <ecNumber evidence="11">3.1.4.-</ecNumber>
    </recommendedName>
</protein>
<feature type="binding site" evidence="9">
    <location>
        <begin position="664"/>
        <end position="668"/>
    </location>
    <ligand>
        <name>AMP</name>
        <dbReference type="ChEBI" id="CHEBI:456215"/>
    </ligand>
</feature>
<evidence type="ECO:0000256" key="4">
    <source>
        <dbReference type="ARBA" id="ARBA00022801"/>
    </source>
</evidence>
<comment type="caution">
    <text evidence="16">The sequence shown here is derived from an EMBL/GenBank/DDBJ whole genome shotgun (WGS) entry which is preliminary data.</text>
</comment>
<proteinExistence type="inferred from homology"/>
<feature type="binding site" evidence="10">
    <location>
        <position position="705"/>
    </location>
    <ligand>
        <name>Zn(2+)</name>
        <dbReference type="ChEBI" id="CHEBI:29105"/>
        <label>1</label>
    </ligand>
</feature>
<feature type="binding site" evidence="9">
    <location>
        <position position="865"/>
    </location>
    <ligand>
        <name>AMP</name>
        <dbReference type="ChEBI" id="CHEBI:456215"/>
    </ligand>
</feature>
<dbReference type="CDD" id="cd00077">
    <property type="entry name" value="HDc"/>
    <property type="match status" value="1"/>
</dbReference>
<feature type="binding site" evidence="10">
    <location>
        <position position="668"/>
    </location>
    <ligand>
        <name>Zn(2+)</name>
        <dbReference type="ChEBI" id="CHEBI:29105"/>
        <label>1</label>
    </ligand>
</feature>
<keyword evidence="2" id="KW-0140">cGMP</keyword>
<dbReference type="InterPro" id="IPR002073">
    <property type="entry name" value="PDEase_catalytic_dom"/>
</dbReference>
<evidence type="ECO:0000256" key="1">
    <source>
        <dbReference type="ARBA" id="ARBA00000583"/>
    </source>
</evidence>
<dbReference type="InterPro" id="IPR036971">
    <property type="entry name" value="PDEase_catalytic_dom_sf"/>
</dbReference>
<dbReference type="GO" id="GO:0047555">
    <property type="term" value="F:3',5'-cyclic-GMP phosphodiesterase activity"/>
    <property type="evidence" value="ECO:0007669"/>
    <property type="project" value="UniProtKB-EC"/>
</dbReference>
<comment type="pathway">
    <text evidence="5">Purine metabolism; 3',5'-cyclic GMP degradation; GMP from 3',5'-cyclic GMP: step 1/1.</text>
</comment>
<evidence type="ECO:0000256" key="6">
    <source>
        <dbReference type="ARBA" id="ARBA00058791"/>
    </source>
</evidence>
<feature type="signal peptide" evidence="13">
    <location>
        <begin position="1"/>
        <end position="37"/>
    </location>
</feature>
<dbReference type="FunFam" id="1.10.1300.10:FF:000006">
    <property type="entry name" value="Phosphodiesterase 9A"/>
    <property type="match status" value="1"/>
</dbReference>
<dbReference type="EMBL" id="CAWUFR010000114">
    <property type="protein sequence ID" value="CAK6968124.1"/>
    <property type="molecule type" value="Genomic_DNA"/>
</dbReference>
<evidence type="ECO:0000313" key="16">
    <source>
        <dbReference type="EMBL" id="CAK6968124.1"/>
    </source>
</evidence>